<evidence type="ECO:0000256" key="1">
    <source>
        <dbReference type="SAM" id="MobiDB-lite"/>
    </source>
</evidence>
<accession>A0A4S8M3Q0</accession>
<organism evidence="4 5">
    <name type="scientific">Dendrothele bispora (strain CBS 962.96)</name>
    <dbReference type="NCBI Taxonomy" id="1314807"/>
    <lineage>
        <taxon>Eukaryota</taxon>
        <taxon>Fungi</taxon>
        <taxon>Dikarya</taxon>
        <taxon>Basidiomycota</taxon>
        <taxon>Agaricomycotina</taxon>
        <taxon>Agaricomycetes</taxon>
        <taxon>Agaricomycetidae</taxon>
        <taxon>Agaricales</taxon>
        <taxon>Agaricales incertae sedis</taxon>
        <taxon>Dendrothele</taxon>
    </lineage>
</organism>
<gene>
    <name evidence="4" type="ORF">K435DRAFT_86141</name>
</gene>
<feature type="region of interest" description="Disordered" evidence="1">
    <location>
        <begin position="18"/>
        <end position="47"/>
    </location>
</feature>
<evidence type="ECO:0000313" key="5">
    <source>
        <dbReference type="Proteomes" id="UP000297245"/>
    </source>
</evidence>
<dbReference type="InterPro" id="IPR045338">
    <property type="entry name" value="DUF6535"/>
</dbReference>
<name>A0A4S8M3Q0_DENBC</name>
<keyword evidence="2" id="KW-1133">Transmembrane helix</keyword>
<sequence length="918" mass="104735">MGAMDLILRLQRVLHRGRSSKASLKDPEEPISSDESDSHKRGPFKPTVDDEACSKLWKVFIDQAEEYDEKLLKEWKADMEALLIFSALYSASLTAFIIESYKTLQDDPAQRTVDLLSQISRQLSNSTTGLEPSSLFEPSAASLVCNTFWFLSLALALACSLLATFVQQWTRDFIHKTTLRPSLVRRARVVSYLHFGIQDFGLNTFVDIIPVLLHISLFLFFGGLVAFLIPVNRPLTYAMAAVLVVFLAVYVGLTFLPLIFLNSPYRTPLSGVLWRLGNSFGGFLARAHKLFDPEGITLTQAILEKSVQKTAERARRDEKSVDYTMKLSTDDDELLPFIEAIPDAIYDPSSPNRLREDNIGLVIPLLTSVDPEANVLSRILEFLSKFRSWTDEFRTRCSLTCPRAIWSLALASIDANSQRLRLSPEHILQYRRLAHDLMSIYVFPFSTVRTLDTSTPILGRDMWSALAMVRLSWLYSVRSIVDMLEDLVNTDNFILDPNAVTSAEIRSRFGRAIEICKDLISMNININFYTSPRSSSSFSCIPFDIQRKLDEILRQGNTLSQLSEVIEGIKYLVSQLKDNDIWRPVRLCILQEYLIFSQHSFDLSGQLPLQFEFICSTIYPASEVPIDSIDSYLSLDPSRPLLALKRHVEGKELNDTTDMLLRQHLKLLFSTVTPLCSRQQLLECRRFVRWYIVRRDDNINDSARQARWTDFDVDDIRRIGECIQVEDVQSPEENTTEESDSSFRTAFILLSGVWWRAKVLVFLPELFITLANTPSQTMFKQGEGYAFFKTLLDLMVGFRLAAPNDPYARSLPQHLVHQIGVGLCQTYLLPHFLPINSIDSKSCRDTLLITIVSRYMDLSCDTKISRYCRGVLQRMWFQAYSSTPVVVHETSQLLFANSISRLIRPVPLKANNRRKVKA</sequence>
<feature type="domain" description="DUF6535" evidence="3">
    <location>
        <begin position="57"/>
        <end position="229"/>
    </location>
</feature>
<reference evidence="4 5" key="1">
    <citation type="journal article" date="2019" name="Nat. Ecol. Evol.">
        <title>Megaphylogeny resolves global patterns of mushroom evolution.</title>
        <authorList>
            <person name="Varga T."/>
            <person name="Krizsan K."/>
            <person name="Foldi C."/>
            <person name="Dima B."/>
            <person name="Sanchez-Garcia M."/>
            <person name="Sanchez-Ramirez S."/>
            <person name="Szollosi G.J."/>
            <person name="Szarkandi J.G."/>
            <person name="Papp V."/>
            <person name="Albert L."/>
            <person name="Andreopoulos W."/>
            <person name="Angelini C."/>
            <person name="Antonin V."/>
            <person name="Barry K.W."/>
            <person name="Bougher N.L."/>
            <person name="Buchanan P."/>
            <person name="Buyck B."/>
            <person name="Bense V."/>
            <person name="Catcheside P."/>
            <person name="Chovatia M."/>
            <person name="Cooper J."/>
            <person name="Damon W."/>
            <person name="Desjardin D."/>
            <person name="Finy P."/>
            <person name="Geml J."/>
            <person name="Haridas S."/>
            <person name="Hughes K."/>
            <person name="Justo A."/>
            <person name="Karasinski D."/>
            <person name="Kautmanova I."/>
            <person name="Kiss B."/>
            <person name="Kocsube S."/>
            <person name="Kotiranta H."/>
            <person name="LaButti K.M."/>
            <person name="Lechner B.E."/>
            <person name="Liimatainen K."/>
            <person name="Lipzen A."/>
            <person name="Lukacs Z."/>
            <person name="Mihaltcheva S."/>
            <person name="Morgado L.N."/>
            <person name="Niskanen T."/>
            <person name="Noordeloos M.E."/>
            <person name="Ohm R.A."/>
            <person name="Ortiz-Santana B."/>
            <person name="Ovrebo C."/>
            <person name="Racz N."/>
            <person name="Riley R."/>
            <person name="Savchenko A."/>
            <person name="Shiryaev A."/>
            <person name="Soop K."/>
            <person name="Spirin V."/>
            <person name="Szebenyi C."/>
            <person name="Tomsovsky M."/>
            <person name="Tulloss R.E."/>
            <person name="Uehling J."/>
            <person name="Grigoriev I.V."/>
            <person name="Vagvolgyi C."/>
            <person name="Papp T."/>
            <person name="Martin F.M."/>
            <person name="Miettinen O."/>
            <person name="Hibbett D.S."/>
            <person name="Nagy L.G."/>
        </authorList>
    </citation>
    <scope>NUCLEOTIDE SEQUENCE [LARGE SCALE GENOMIC DNA]</scope>
    <source>
        <strain evidence="4 5">CBS 962.96</strain>
    </source>
</reference>
<dbReference type="AlphaFoldDB" id="A0A4S8M3Q0"/>
<keyword evidence="2" id="KW-0472">Membrane</keyword>
<feature type="transmembrane region" description="Helical" evidence="2">
    <location>
        <begin position="211"/>
        <end position="231"/>
    </location>
</feature>
<keyword evidence="5" id="KW-1185">Reference proteome</keyword>
<feature type="transmembrane region" description="Helical" evidence="2">
    <location>
        <begin position="148"/>
        <end position="166"/>
    </location>
</feature>
<keyword evidence="2" id="KW-0812">Transmembrane</keyword>
<dbReference type="Proteomes" id="UP000297245">
    <property type="component" value="Unassembled WGS sequence"/>
</dbReference>
<evidence type="ECO:0000256" key="2">
    <source>
        <dbReference type="SAM" id="Phobius"/>
    </source>
</evidence>
<dbReference type="Pfam" id="PF20153">
    <property type="entry name" value="DUF6535"/>
    <property type="match status" value="1"/>
</dbReference>
<feature type="transmembrane region" description="Helical" evidence="2">
    <location>
        <begin position="238"/>
        <end position="260"/>
    </location>
</feature>
<proteinExistence type="predicted"/>
<evidence type="ECO:0000259" key="3">
    <source>
        <dbReference type="Pfam" id="PF20153"/>
    </source>
</evidence>
<protein>
    <recommendedName>
        <fullName evidence="3">DUF6535 domain-containing protein</fullName>
    </recommendedName>
</protein>
<evidence type="ECO:0000313" key="4">
    <source>
        <dbReference type="EMBL" id="THU96767.1"/>
    </source>
</evidence>
<dbReference type="EMBL" id="ML179169">
    <property type="protein sequence ID" value="THU96767.1"/>
    <property type="molecule type" value="Genomic_DNA"/>
</dbReference>